<proteinExistence type="predicted"/>
<evidence type="ECO:0000259" key="1">
    <source>
        <dbReference type="Pfam" id="PF10040"/>
    </source>
</evidence>
<reference evidence="3" key="1">
    <citation type="submission" date="2024-03" db="EMBL/GenBank/DDBJ databases">
        <title>Complete genome sequence of Sulfurisphaera javensis strain KD-1.</title>
        <authorList>
            <person name="Sakai H."/>
            <person name="Nur N."/>
            <person name="Suwanto A."/>
            <person name="Kurosawa N."/>
        </authorList>
    </citation>
    <scope>NUCLEOTIDE SEQUENCE</scope>
    <source>
        <strain evidence="3">KD-1</strain>
    </source>
</reference>
<name>A0AAT9GUX6_9CREN</name>
<dbReference type="RefSeq" id="WP_369610170.1">
    <property type="nucleotide sequence ID" value="NZ_AP031322.1"/>
</dbReference>
<accession>A0AAT9GUX6</accession>
<gene>
    <name evidence="3" type="primary">cas6_1</name>
    <name evidence="3" type="ORF">SJAV_26280</name>
</gene>
<evidence type="ECO:0000259" key="2">
    <source>
        <dbReference type="Pfam" id="PF17952"/>
    </source>
</evidence>
<evidence type="ECO:0000313" key="3">
    <source>
        <dbReference type="EMBL" id="BFH74684.1"/>
    </source>
</evidence>
<dbReference type="AlphaFoldDB" id="A0AAT9GUX6"/>
<feature type="domain" description="CRISPR-associated protein Cas6 C-terminal" evidence="1">
    <location>
        <begin position="138"/>
        <end position="278"/>
    </location>
</feature>
<organism evidence="3">
    <name type="scientific">Sulfurisphaera javensis</name>
    <dbReference type="NCBI Taxonomy" id="2049879"/>
    <lineage>
        <taxon>Archaea</taxon>
        <taxon>Thermoproteota</taxon>
        <taxon>Thermoprotei</taxon>
        <taxon>Sulfolobales</taxon>
        <taxon>Sulfolobaceae</taxon>
        <taxon>Sulfurisphaera</taxon>
    </lineage>
</organism>
<dbReference type="Pfam" id="PF10040">
    <property type="entry name" value="CRISPR_Cas6"/>
    <property type="match status" value="1"/>
</dbReference>
<sequence length="291" mass="33119">MLLVKATFKIIPTHDTISPVPSSKIMKYLILSNFIFPSLASLVNSRDKNKPLFISFLELSSRKIFNSNDDKSLILKSKTPLLTSVSFKFYEKFHEEIKEGEYKTPYGDFWVFLDKVEMIDISKITEIVERNINKNIRVTMLTPTLLSSKVLLPPSLREKYKINVGYSVLPSVGLLASYAYRTYYSLLGKSNSIENESKAFKLGVLTNALSRVVGYNLKPITVLVGKDNKDRLRKTRGSIGWIEFDILDEKLKKAVAKYLYVSSYLGIGKSRGVGFGEIKVEFVERDKVKKN</sequence>
<dbReference type="InterPro" id="IPR019267">
    <property type="entry name" value="CRISPR-assoc_Cas6_C"/>
</dbReference>
<dbReference type="GeneID" id="92355583"/>
<dbReference type="Gene3D" id="2.40.30.310">
    <property type="match status" value="1"/>
</dbReference>
<dbReference type="KEGG" id="sjv:SJAV_26280"/>
<protein>
    <submittedName>
        <fullName evidence="3">CRISPR system precrRNA processing endoribonuclease RAMP protein Cas6</fullName>
    </submittedName>
</protein>
<dbReference type="InterPro" id="IPR041165">
    <property type="entry name" value="Cas6_N_arch"/>
</dbReference>
<feature type="domain" description="Cas6 N-terminal" evidence="2">
    <location>
        <begin position="4"/>
        <end position="117"/>
    </location>
</feature>
<dbReference type="EMBL" id="AP031322">
    <property type="protein sequence ID" value="BFH74684.1"/>
    <property type="molecule type" value="Genomic_DNA"/>
</dbReference>
<dbReference type="Gene3D" id="3.30.70.1900">
    <property type="match status" value="1"/>
</dbReference>
<dbReference type="Pfam" id="PF17952">
    <property type="entry name" value="Cas6_N"/>
    <property type="match status" value="1"/>
</dbReference>